<dbReference type="AlphaFoldDB" id="A0A090ZA72"/>
<evidence type="ECO:0000313" key="3">
    <source>
        <dbReference type="Proteomes" id="UP000029389"/>
    </source>
</evidence>
<name>A0A090ZA72_9BACI</name>
<organism evidence="1 3">
    <name type="scientific">Bacillus clarus</name>
    <dbReference type="NCBI Taxonomy" id="2338372"/>
    <lineage>
        <taxon>Bacteria</taxon>
        <taxon>Bacillati</taxon>
        <taxon>Bacillota</taxon>
        <taxon>Bacilli</taxon>
        <taxon>Bacillales</taxon>
        <taxon>Bacillaceae</taxon>
        <taxon>Bacillus</taxon>
        <taxon>Bacillus cereus group</taxon>
    </lineage>
</organism>
<evidence type="ECO:0000313" key="1">
    <source>
        <dbReference type="EMBL" id="KFN07318.1"/>
    </source>
</evidence>
<proteinExistence type="predicted"/>
<comment type="caution">
    <text evidence="1">The sequence shown here is derived from an EMBL/GenBank/DDBJ whole genome shotgun (WGS) entry which is preliminary data.</text>
</comment>
<dbReference type="PATRIC" id="fig|1405.8.peg.9"/>
<dbReference type="Pfam" id="PF13730">
    <property type="entry name" value="HTH_36"/>
    <property type="match status" value="1"/>
</dbReference>
<sequence length="164" mass="18834">MAKTILQGTGTVCKGNLNNYFEQVPAELFDYIQLGLITHTDMVIYIKLLQLYNPNYGYAFPTIDQLRSYTRTGSKATIHSSIRRLCEVGLIKKGKTNGGNNIYVVYKPLDTVDLYNAVPEKVEQFEEFDIKITKVSTDDKERYKQHLIDKEIVAQQQKQIYAVE</sequence>
<dbReference type="Gene3D" id="1.10.10.10">
    <property type="entry name" value="Winged helix-like DNA-binding domain superfamily/Winged helix DNA-binding domain"/>
    <property type="match status" value="1"/>
</dbReference>
<evidence type="ECO:0000313" key="4">
    <source>
        <dbReference type="Proteomes" id="UP000264294"/>
    </source>
</evidence>
<dbReference type="Proteomes" id="UP000029389">
    <property type="component" value="Unassembled WGS sequence"/>
</dbReference>
<evidence type="ECO:0000313" key="2">
    <source>
        <dbReference type="EMBL" id="RFT61771.1"/>
    </source>
</evidence>
<dbReference type="InterPro" id="IPR036388">
    <property type="entry name" value="WH-like_DNA-bd_sf"/>
</dbReference>
<reference evidence="1 3" key="1">
    <citation type="submission" date="2014-04" db="EMBL/GenBank/DDBJ databases">
        <authorList>
            <person name="Bishop-Lilly K.A."/>
            <person name="Broomall S.M."/>
            <person name="Chain P.S."/>
            <person name="Chertkov O."/>
            <person name="Coyne S.R."/>
            <person name="Daligault H.E."/>
            <person name="Davenport K.W."/>
            <person name="Erkkila T."/>
            <person name="Frey K.G."/>
            <person name="Gibbons H.S."/>
            <person name="Gu W."/>
            <person name="Jaissle J."/>
            <person name="Johnson S.L."/>
            <person name="Koroleva G.I."/>
            <person name="Ladner J.T."/>
            <person name="Lo C.-C."/>
            <person name="Minogue T.D."/>
            <person name="Munk C."/>
            <person name="Palacios G.F."/>
            <person name="Redden C.L."/>
            <person name="Rosenzweig C.N."/>
            <person name="Scholz M.B."/>
            <person name="Teshima H."/>
            <person name="Xu Y."/>
        </authorList>
    </citation>
    <scope>NUCLEOTIDE SEQUENCE [LARGE SCALE GENOMIC DNA]</scope>
    <source>
        <strain evidence="1 3">BHP</strain>
    </source>
</reference>
<reference evidence="2 4" key="2">
    <citation type="submission" date="2018-08" db="EMBL/GenBank/DDBJ databases">
        <title>Bacillus clarus sp. nov. strain PS00077A.</title>
        <authorList>
            <person name="Mendez Acevedo M."/>
            <person name="Carroll L."/>
            <person name="Mukherjee M."/>
            <person name="Wiedmann M."/>
            <person name="Kovac J."/>
        </authorList>
    </citation>
    <scope>NUCLEOTIDE SEQUENCE [LARGE SCALE GENOMIC DNA]</scope>
    <source>
        <strain evidence="2 4">PS00077A</strain>
    </source>
</reference>
<gene>
    <name evidence="2" type="ORF">D0U04_29770</name>
    <name evidence="1" type="ORF">DJ93_6123</name>
</gene>
<dbReference type="EMBL" id="JMQC01000002">
    <property type="protein sequence ID" value="KFN07318.1"/>
    <property type="molecule type" value="Genomic_DNA"/>
</dbReference>
<dbReference type="EMBL" id="QVOD01000093">
    <property type="protein sequence ID" value="RFT61771.1"/>
    <property type="molecule type" value="Genomic_DNA"/>
</dbReference>
<protein>
    <submittedName>
        <fullName evidence="1 2">Transcriptional regulator</fullName>
    </submittedName>
</protein>
<dbReference type="RefSeq" id="WP_042978613.1">
    <property type="nucleotide sequence ID" value="NZ_JMQC01000002.1"/>
</dbReference>
<keyword evidence="4" id="KW-1185">Reference proteome</keyword>
<dbReference type="Proteomes" id="UP000264294">
    <property type="component" value="Unassembled WGS sequence"/>
</dbReference>
<accession>A0A090ZA72</accession>